<sequence length="210" mass="23177">MVGRKRRSNAATGRGGNNASAVTGGPSIYREMLAEAGIEGSSSHDSASGEPPIKRRRPGGQRDTQEKRQSAIEPIVTVQKPSDDEGEDEDEDEDVEFLDVPLPPAQVQTIELDSDDDSEEDEDDIIFEDVNFSAAVDKGKDAASSSESKTHELELNLTAHQAANASSKRTADRRKPITKEERDRRLNVHKTHLLCLLSHVARRNHWRLTT</sequence>
<dbReference type="EMBL" id="JANAKD010001213">
    <property type="protein sequence ID" value="KAJ3482002.1"/>
    <property type="molecule type" value="Genomic_DNA"/>
</dbReference>
<comment type="caution">
    <text evidence="1">The sequence shown here is derived from an EMBL/GenBank/DDBJ whole genome shotgun (WGS) entry which is preliminary data.</text>
</comment>
<accession>A0ACC1QL65</accession>
<gene>
    <name evidence="1" type="ORF">NLG97_g7682</name>
</gene>
<keyword evidence="2" id="KW-1185">Reference proteome</keyword>
<evidence type="ECO:0000313" key="2">
    <source>
        <dbReference type="Proteomes" id="UP001148737"/>
    </source>
</evidence>
<name>A0ACC1QL65_9HYPO</name>
<evidence type="ECO:0000313" key="1">
    <source>
        <dbReference type="EMBL" id="KAJ3482002.1"/>
    </source>
</evidence>
<organism evidence="1 2">
    <name type="scientific">Lecanicillium saksenae</name>
    <dbReference type="NCBI Taxonomy" id="468837"/>
    <lineage>
        <taxon>Eukaryota</taxon>
        <taxon>Fungi</taxon>
        <taxon>Dikarya</taxon>
        <taxon>Ascomycota</taxon>
        <taxon>Pezizomycotina</taxon>
        <taxon>Sordariomycetes</taxon>
        <taxon>Hypocreomycetidae</taxon>
        <taxon>Hypocreales</taxon>
        <taxon>Cordycipitaceae</taxon>
        <taxon>Lecanicillium</taxon>
    </lineage>
</organism>
<protein>
    <submittedName>
        <fullName evidence="1">Uncharacterized protein</fullName>
    </submittedName>
</protein>
<dbReference type="Proteomes" id="UP001148737">
    <property type="component" value="Unassembled WGS sequence"/>
</dbReference>
<proteinExistence type="predicted"/>
<reference evidence="1" key="1">
    <citation type="submission" date="2022-07" db="EMBL/GenBank/DDBJ databases">
        <title>Genome Sequence of Lecanicillium saksenae.</title>
        <authorList>
            <person name="Buettner E."/>
        </authorList>
    </citation>
    <scope>NUCLEOTIDE SEQUENCE</scope>
    <source>
        <strain evidence="1">VT-O1</strain>
    </source>
</reference>